<accession>C6TDS9</accession>
<evidence type="ECO:0000313" key="3">
    <source>
        <dbReference type="EMBL" id="ACU19981.1"/>
    </source>
</evidence>
<evidence type="ECO:0008006" key="4">
    <source>
        <dbReference type="Google" id="ProtNLM"/>
    </source>
</evidence>
<dbReference type="AlphaFoldDB" id="C6TDS9"/>
<dbReference type="Gene3D" id="3.90.79.10">
    <property type="entry name" value="Nucleoside Triphosphate Pyrophosphohydrolase"/>
    <property type="match status" value="1"/>
</dbReference>
<evidence type="ECO:0000256" key="2">
    <source>
        <dbReference type="ARBA" id="ARBA00022801"/>
    </source>
</evidence>
<keyword evidence="1" id="KW-0479">Metal-binding</keyword>
<organism evidence="3">
    <name type="scientific">Glycine max</name>
    <name type="common">Soybean</name>
    <name type="synonym">Glycine hispida</name>
    <dbReference type="NCBI Taxonomy" id="3847"/>
    <lineage>
        <taxon>Eukaryota</taxon>
        <taxon>Viridiplantae</taxon>
        <taxon>Streptophyta</taxon>
        <taxon>Embryophyta</taxon>
        <taxon>Tracheophyta</taxon>
        <taxon>Spermatophyta</taxon>
        <taxon>Magnoliopsida</taxon>
        <taxon>eudicotyledons</taxon>
        <taxon>Gunneridae</taxon>
        <taxon>Pentapetalae</taxon>
        <taxon>rosids</taxon>
        <taxon>fabids</taxon>
        <taxon>Fabales</taxon>
        <taxon>Fabaceae</taxon>
        <taxon>Papilionoideae</taxon>
        <taxon>50 kb inversion clade</taxon>
        <taxon>NPAAA clade</taxon>
        <taxon>indigoferoid/millettioid clade</taxon>
        <taxon>Phaseoleae</taxon>
        <taxon>Glycine</taxon>
        <taxon>Glycine subgen. Soja</taxon>
    </lineage>
</organism>
<dbReference type="EMBL" id="BT095744">
    <property type="protein sequence ID" value="ACU19981.1"/>
    <property type="molecule type" value="mRNA"/>
</dbReference>
<dbReference type="GO" id="GO:0046872">
    <property type="term" value="F:metal ion binding"/>
    <property type="evidence" value="ECO:0007669"/>
    <property type="project" value="UniProtKB-KW"/>
</dbReference>
<dbReference type="PANTHER" id="PTHR12629:SF42">
    <property type="entry name" value="OS02G0734300 PROTEIN"/>
    <property type="match status" value="1"/>
</dbReference>
<name>C6TDS9_SOYBN</name>
<dbReference type="ExpressionAtlas" id="C6TDS9">
    <property type="expression patterns" value="baseline and differential"/>
</dbReference>
<proteinExistence type="evidence at transcript level"/>
<dbReference type="GO" id="GO:0016787">
    <property type="term" value="F:hydrolase activity"/>
    <property type="evidence" value="ECO:0007669"/>
    <property type="project" value="UniProtKB-KW"/>
</dbReference>
<dbReference type="InterPro" id="IPR015797">
    <property type="entry name" value="NUDIX_hydrolase-like_dom_sf"/>
</dbReference>
<evidence type="ECO:0000256" key="1">
    <source>
        <dbReference type="ARBA" id="ARBA00022723"/>
    </source>
</evidence>
<sequence>MEEAGVRGIVGGKLGKWSFKSKTHDTFYEGYMFPLLVQEQLEFWPEQNVRQRIWMSVTEAREVCQHWWMKEALDRLVNRLSGQKQLGHHRDNNKQVLGSINCKGDAKSDLCK</sequence>
<dbReference type="PANTHER" id="PTHR12629">
    <property type="entry name" value="DIPHOSPHOINOSITOL POLYPHOSPHATE PHOSPHOHYDROLASE"/>
    <property type="match status" value="1"/>
</dbReference>
<protein>
    <recommendedName>
        <fullName evidence="4">Nudix hydrolase domain-containing protein</fullName>
    </recommendedName>
</protein>
<dbReference type="SUPFAM" id="SSF55811">
    <property type="entry name" value="Nudix"/>
    <property type="match status" value="1"/>
</dbReference>
<keyword evidence="2" id="KW-0378">Hydrolase</keyword>
<reference evidence="3" key="1">
    <citation type="submission" date="2009-08" db="EMBL/GenBank/DDBJ databases">
        <authorList>
            <person name="Cheung F."/>
            <person name="Xiao Y."/>
            <person name="Chan A."/>
            <person name="Moskal W."/>
            <person name="Town C.D."/>
        </authorList>
    </citation>
    <scope>NUCLEOTIDE SEQUENCE</scope>
</reference>